<organism evidence="1 2">
    <name type="scientific">Bartonella quintana (strain Toulouse)</name>
    <name type="common">Rochalimaea quintana</name>
    <dbReference type="NCBI Taxonomy" id="283165"/>
    <lineage>
        <taxon>Bacteria</taxon>
        <taxon>Pseudomonadati</taxon>
        <taxon>Pseudomonadota</taxon>
        <taxon>Alphaproteobacteria</taxon>
        <taxon>Hyphomicrobiales</taxon>
        <taxon>Bartonellaceae</taxon>
        <taxon>Bartonella</taxon>
    </lineage>
</organism>
<dbReference type="Proteomes" id="UP000000597">
    <property type="component" value="Chromosome"/>
</dbReference>
<proteinExistence type="predicted"/>
<gene>
    <name evidence="1" type="ordered locus">BQ11010</name>
</gene>
<evidence type="ECO:0000313" key="2">
    <source>
        <dbReference type="Proteomes" id="UP000000597"/>
    </source>
</evidence>
<evidence type="ECO:0000313" key="1">
    <source>
        <dbReference type="EMBL" id="CAF26562.1"/>
    </source>
</evidence>
<sequence>MGDLSVCELSARRVGNIGFFNIGGFRRKRETPIFLAHAYFLANVVYLLRILDACSHSFIIFPQDGYFLVKYGLFLKKTFGILGEHH</sequence>
<name>A0A0H3M3S3_BARQU</name>
<accession>A0A0H3M3S3</accession>
<reference evidence="1 2" key="1">
    <citation type="journal article" date="2004" name="Proc. Natl. Acad. Sci. U.S.A.">
        <title>The louse-borne human pathogen Bartonella quintana is a genomic derivative of the zoonotic agent Bartonella henselae.</title>
        <authorList>
            <person name="Alsmark U.C.M."/>
            <person name="Frank A.C."/>
            <person name="Karlberg E.O."/>
            <person name="Legault B.-A."/>
            <person name="Ardell D.H."/>
            <person name="Canbaeck B."/>
            <person name="Eriksson A.-S."/>
            <person name="Naeslund A.K."/>
            <person name="Handley S.A."/>
            <person name="Huvet M."/>
            <person name="La Scola B."/>
            <person name="Holmberg M."/>
            <person name="Andersson S.G.E."/>
        </authorList>
    </citation>
    <scope>NUCLEOTIDE SEQUENCE [LARGE SCALE GENOMIC DNA]</scope>
    <source>
        <strain evidence="1 2">Toulouse</strain>
    </source>
</reference>
<dbReference type="AlphaFoldDB" id="A0A0H3M3S3"/>
<dbReference type="EMBL" id="BX897700">
    <property type="protein sequence ID" value="CAF26562.1"/>
    <property type="molecule type" value="Genomic_DNA"/>
</dbReference>
<protein>
    <submittedName>
        <fullName evidence="1">Uncharacterized protein</fullName>
    </submittedName>
</protein>
<dbReference type="HOGENOM" id="CLU_2491539_0_0_5"/>
<dbReference type="KEGG" id="bqu:BQ11010"/>